<name>A0ABN9WWT4_9DINO</name>
<evidence type="ECO:0000313" key="2">
    <source>
        <dbReference type="EMBL" id="CAK0889856.1"/>
    </source>
</evidence>
<accession>A0ABN9WWT4</accession>
<organism evidence="2 3">
    <name type="scientific">Prorocentrum cordatum</name>
    <dbReference type="NCBI Taxonomy" id="2364126"/>
    <lineage>
        <taxon>Eukaryota</taxon>
        <taxon>Sar</taxon>
        <taxon>Alveolata</taxon>
        <taxon>Dinophyceae</taxon>
        <taxon>Prorocentrales</taxon>
        <taxon>Prorocentraceae</taxon>
        <taxon>Prorocentrum</taxon>
    </lineage>
</organism>
<dbReference type="Proteomes" id="UP001189429">
    <property type="component" value="Unassembled WGS sequence"/>
</dbReference>
<feature type="compositionally biased region" description="Low complexity" evidence="1">
    <location>
        <begin position="1"/>
        <end position="23"/>
    </location>
</feature>
<keyword evidence="3" id="KW-1185">Reference proteome</keyword>
<feature type="region of interest" description="Disordered" evidence="1">
    <location>
        <begin position="1"/>
        <end position="111"/>
    </location>
</feature>
<gene>
    <name evidence="2" type="ORF">PCOR1329_LOCUS70259</name>
</gene>
<proteinExistence type="predicted"/>
<feature type="non-terminal residue" evidence="2">
    <location>
        <position position="1"/>
    </location>
</feature>
<evidence type="ECO:0000256" key="1">
    <source>
        <dbReference type="SAM" id="MobiDB-lite"/>
    </source>
</evidence>
<comment type="caution">
    <text evidence="2">The sequence shown here is derived from an EMBL/GenBank/DDBJ whole genome shotgun (WGS) entry which is preliminary data.</text>
</comment>
<dbReference type="EMBL" id="CAUYUJ010019271">
    <property type="protein sequence ID" value="CAK0889856.1"/>
    <property type="molecule type" value="Genomic_DNA"/>
</dbReference>
<reference evidence="2" key="1">
    <citation type="submission" date="2023-10" db="EMBL/GenBank/DDBJ databases">
        <authorList>
            <person name="Chen Y."/>
            <person name="Shah S."/>
            <person name="Dougan E. K."/>
            <person name="Thang M."/>
            <person name="Chan C."/>
        </authorList>
    </citation>
    <scope>NUCLEOTIDE SEQUENCE [LARGE SCALE GENOMIC DNA]</scope>
</reference>
<feature type="compositionally biased region" description="Low complexity" evidence="1">
    <location>
        <begin position="86"/>
        <end position="97"/>
    </location>
</feature>
<evidence type="ECO:0000313" key="3">
    <source>
        <dbReference type="Proteomes" id="UP001189429"/>
    </source>
</evidence>
<sequence>EGEGACPASGGALAGPPAAQQSGVNNRSPAGTGAGRYRPLWQKPALAGARSGRTALAKKPAPEGPVQSMAVLFSRSPPEPQRRRAPAAPIWRGGARAPRNDGQSAASSAPVRLKSEIQIIQFHPNSASN</sequence>
<protein>
    <submittedName>
        <fullName evidence="2">Uncharacterized protein</fullName>
    </submittedName>
</protein>